<sequence>MSSLARSGSKACDVVTNFVKSSISHNQLIWISFTKRLTMTLWIGFTQRVMLLTLCFICVMKKIDWDTFYTRAIEKVQLIVIVARQREFYASIHAKQNDKIMEMTEKELAEPGTHHQVPSKRLSLDKSINSNSKKPRITTSTAYDDLCQEASFNANWNDTNNHHSLETRRRPEIFVAVFEEANDNDKAIEAMDII</sequence>
<evidence type="ECO:0000313" key="3">
    <source>
        <dbReference type="Proteomes" id="UP001209540"/>
    </source>
</evidence>
<dbReference type="EMBL" id="JAIXMP010000013">
    <property type="protein sequence ID" value="KAI9263291.1"/>
    <property type="molecule type" value="Genomic_DNA"/>
</dbReference>
<keyword evidence="3" id="KW-1185">Reference proteome</keyword>
<feature type="transmembrane region" description="Helical" evidence="1">
    <location>
        <begin position="39"/>
        <end position="59"/>
    </location>
</feature>
<reference evidence="2" key="2">
    <citation type="submission" date="2023-02" db="EMBL/GenBank/DDBJ databases">
        <authorList>
            <consortium name="DOE Joint Genome Institute"/>
            <person name="Mondo S.J."/>
            <person name="Chang Y."/>
            <person name="Wang Y."/>
            <person name="Ahrendt S."/>
            <person name="Andreopoulos W."/>
            <person name="Barry K."/>
            <person name="Beard J."/>
            <person name="Benny G.L."/>
            <person name="Blankenship S."/>
            <person name="Bonito G."/>
            <person name="Cuomo C."/>
            <person name="Desiro A."/>
            <person name="Gervers K.A."/>
            <person name="Hundley H."/>
            <person name="Kuo A."/>
            <person name="LaButti K."/>
            <person name="Lang B.F."/>
            <person name="Lipzen A."/>
            <person name="O'Donnell K."/>
            <person name="Pangilinan J."/>
            <person name="Reynolds N."/>
            <person name="Sandor L."/>
            <person name="Smith M.W."/>
            <person name="Tsang A."/>
            <person name="Grigoriev I.V."/>
            <person name="Stajich J.E."/>
            <person name="Spatafora J.W."/>
        </authorList>
    </citation>
    <scope>NUCLEOTIDE SEQUENCE</scope>
    <source>
        <strain evidence="2">RSA 2281</strain>
    </source>
</reference>
<name>A0AAD5PE00_9FUNG</name>
<dbReference type="AlphaFoldDB" id="A0AAD5PE00"/>
<keyword evidence="1" id="KW-0472">Membrane</keyword>
<proteinExistence type="predicted"/>
<keyword evidence="1" id="KW-1133">Transmembrane helix</keyword>
<accession>A0AAD5PE00</accession>
<evidence type="ECO:0000313" key="2">
    <source>
        <dbReference type="EMBL" id="KAI9263291.1"/>
    </source>
</evidence>
<reference evidence="2" key="1">
    <citation type="journal article" date="2022" name="IScience">
        <title>Evolution of zygomycete secretomes and the origins of terrestrial fungal ecologies.</title>
        <authorList>
            <person name="Chang Y."/>
            <person name="Wang Y."/>
            <person name="Mondo S."/>
            <person name="Ahrendt S."/>
            <person name="Andreopoulos W."/>
            <person name="Barry K."/>
            <person name="Beard J."/>
            <person name="Benny G.L."/>
            <person name="Blankenship S."/>
            <person name="Bonito G."/>
            <person name="Cuomo C."/>
            <person name="Desiro A."/>
            <person name="Gervers K.A."/>
            <person name="Hundley H."/>
            <person name="Kuo A."/>
            <person name="LaButti K."/>
            <person name="Lang B.F."/>
            <person name="Lipzen A."/>
            <person name="O'Donnell K."/>
            <person name="Pangilinan J."/>
            <person name="Reynolds N."/>
            <person name="Sandor L."/>
            <person name="Smith M.E."/>
            <person name="Tsang A."/>
            <person name="Grigoriev I.V."/>
            <person name="Stajich J.E."/>
            <person name="Spatafora J.W."/>
        </authorList>
    </citation>
    <scope>NUCLEOTIDE SEQUENCE</scope>
    <source>
        <strain evidence="2">RSA 2281</strain>
    </source>
</reference>
<dbReference type="Proteomes" id="UP001209540">
    <property type="component" value="Unassembled WGS sequence"/>
</dbReference>
<keyword evidence="1" id="KW-0812">Transmembrane</keyword>
<comment type="caution">
    <text evidence="2">The sequence shown here is derived from an EMBL/GenBank/DDBJ whole genome shotgun (WGS) entry which is preliminary data.</text>
</comment>
<gene>
    <name evidence="2" type="ORF">BDA99DRAFT_571989</name>
</gene>
<protein>
    <submittedName>
        <fullName evidence="2">Uncharacterized protein</fullName>
    </submittedName>
</protein>
<evidence type="ECO:0000256" key="1">
    <source>
        <dbReference type="SAM" id="Phobius"/>
    </source>
</evidence>
<organism evidence="2 3">
    <name type="scientific">Phascolomyces articulosus</name>
    <dbReference type="NCBI Taxonomy" id="60185"/>
    <lineage>
        <taxon>Eukaryota</taxon>
        <taxon>Fungi</taxon>
        <taxon>Fungi incertae sedis</taxon>
        <taxon>Mucoromycota</taxon>
        <taxon>Mucoromycotina</taxon>
        <taxon>Mucoromycetes</taxon>
        <taxon>Mucorales</taxon>
        <taxon>Lichtheimiaceae</taxon>
        <taxon>Phascolomyces</taxon>
    </lineage>
</organism>